<dbReference type="AlphaFoldDB" id="A0A853G6B6"/>
<evidence type="ECO:0000256" key="2">
    <source>
        <dbReference type="SAM" id="Phobius"/>
    </source>
</evidence>
<feature type="compositionally biased region" description="Basic and acidic residues" evidence="1">
    <location>
        <begin position="1"/>
        <end position="10"/>
    </location>
</feature>
<feature type="region of interest" description="Disordered" evidence="1">
    <location>
        <begin position="1"/>
        <end position="26"/>
    </location>
</feature>
<keyword evidence="2" id="KW-1133">Transmembrane helix</keyword>
<evidence type="ECO:0000313" key="3">
    <source>
        <dbReference type="EMBL" id="NYT50146.1"/>
    </source>
</evidence>
<organism evidence="3 4">
    <name type="scientific">Parapusillimonas granuli</name>
    <dbReference type="NCBI Taxonomy" id="380911"/>
    <lineage>
        <taxon>Bacteria</taxon>
        <taxon>Pseudomonadati</taxon>
        <taxon>Pseudomonadota</taxon>
        <taxon>Betaproteobacteria</taxon>
        <taxon>Burkholderiales</taxon>
        <taxon>Alcaligenaceae</taxon>
        <taxon>Parapusillimonas</taxon>
    </lineage>
</organism>
<sequence>MNIHHYKDTPSKWPFPAKPAKPVKRGRGRLSRGAMFVDICLVAVWGASIPGLMWLGAAGGF</sequence>
<feature type="transmembrane region" description="Helical" evidence="2">
    <location>
        <begin position="34"/>
        <end position="55"/>
    </location>
</feature>
<evidence type="ECO:0000313" key="4">
    <source>
        <dbReference type="Proteomes" id="UP000559809"/>
    </source>
</evidence>
<keyword evidence="2" id="KW-0472">Membrane</keyword>
<keyword evidence="4" id="KW-1185">Reference proteome</keyword>
<name>A0A853G6B6_9BURK</name>
<dbReference type="Proteomes" id="UP000559809">
    <property type="component" value="Unassembled WGS sequence"/>
</dbReference>
<protein>
    <submittedName>
        <fullName evidence="3">Uncharacterized protein</fullName>
    </submittedName>
</protein>
<keyword evidence="2" id="KW-0812">Transmembrane</keyword>
<proteinExistence type="predicted"/>
<evidence type="ECO:0000256" key="1">
    <source>
        <dbReference type="SAM" id="MobiDB-lite"/>
    </source>
</evidence>
<gene>
    <name evidence="3" type="ORF">H0A72_12580</name>
</gene>
<reference evidence="3 4" key="1">
    <citation type="submission" date="2020-07" db="EMBL/GenBank/DDBJ databases">
        <title>Taxonomic revisions and descriptions of new bacterial species based on genomic comparisons in the high-G+C-content subgroup of the family Alcaligenaceae.</title>
        <authorList>
            <person name="Szabo A."/>
            <person name="Felfoldi T."/>
        </authorList>
    </citation>
    <scope>NUCLEOTIDE SEQUENCE [LARGE SCALE GENOMIC DNA]</scope>
    <source>
        <strain evidence="3 4">LMG 24012</strain>
    </source>
</reference>
<dbReference type="EMBL" id="JACCEM010000006">
    <property type="protein sequence ID" value="NYT50146.1"/>
    <property type="molecule type" value="Genomic_DNA"/>
</dbReference>
<accession>A0A853G6B6</accession>
<comment type="caution">
    <text evidence="3">The sequence shown here is derived from an EMBL/GenBank/DDBJ whole genome shotgun (WGS) entry which is preliminary data.</text>
</comment>
<dbReference type="RefSeq" id="WP_180155584.1">
    <property type="nucleotide sequence ID" value="NZ_JACCEM010000006.1"/>
</dbReference>